<dbReference type="OrthoDB" id="8116998at2"/>
<comment type="caution">
    <text evidence="1">The sequence shown here is derived from an EMBL/GenBank/DDBJ whole genome shotgun (WGS) entry which is preliminary data.</text>
</comment>
<name>A0A4Q2TZX1_9HYPH</name>
<protein>
    <submittedName>
        <fullName evidence="1">Uncharacterized protein</fullName>
    </submittedName>
</protein>
<reference evidence="1 2" key="1">
    <citation type="submission" date="2018-12" db="EMBL/GenBank/DDBJ databases">
        <authorList>
            <person name="Grouzdev D.S."/>
            <person name="Krutkina M.S."/>
        </authorList>
    </citation>
    <scope>NUCLEOTIDE SEQUENCE [LARGE SCALE GENOMIC DNA]</scope>
    <source>
        <strain evidence="1 2">RmlP026</strain>
    </source>
</reference>
<gene>
    <name evidence="1" type="ORF">D3273_22450</name>
</gene>
<proteinExistence type="predicted"/>
<reference evidence="1 2" key="2">
    <citation type="submission" date="2019-02" db="EMBL/GenBank/DDBJ databases">
        <title>'Lichenibacterium ramalinii' gen. nov. sp. nov., 'Lichenibacterium minor' gen. nov. sp. nov.</title>
        <authorList>
            <person name="Pankratov T."/>
        </authorList>
    </citation>
    <scope>NUCLEOTIDE SEQUENCE [LARGE SCALE GENOMIC DNA]</scope>
    <source>
        <strain evidence="1 2">RmlP026</strain>
    </source>
</reference>
<organism evidence="1 2">
    <name type="scientific">Lichenibacterium minor</name>
    <dbReference type="NCBI Taxonomy" id="2316528"/>
    <lineage>
        <taxon>Bacteria</taxon>
        <taxon>Pseudomonadati</taxon>
        <taxon>Pseudomonadota</taxon>
        <taxon>Alphaproteobacteria</taxon>
        <taxon>Hyphomicrobiales</taxon>
        <taxon>Lichenihabitantaceae</taxon>
        <taxon>Lichenibacterium</taxon>
    </lineage>
</organism>
<dbReference type="Proteomes" id="UP000290759">
    <property type="component" value="Unassembled WGS sequence"/>
</dbReference>
<accession>A0A4Q2TZX1</accession>
<dbReference type="AlphaFoldDB" id="A0A4Q2TZX1"/>
<evidence type="ECO:0000313" key="2">
    <source>
        <dbReference type="Proteomes" id="UP000290759"/>
    </source>
</evidence>
<dbReference type="EMBL" id="QYBB01000042">
    <property type="protein sequence ID" value="RYC29703.1"/>
    <property type="molecule type" value="Genomic_DNA"/>
</dbReference>
<dbReference type="RefSeq" id="WP_129229131.1">
    <property type="nucleotide sequence ID" value="NZ_QYBB01000042.1"/>
</dbReference>
<sequence length="64" mass="6797">MLNTGKLNGIVYDPPAAGFPYVAVVFKPDGEVLVARAVATREAGEAIIATSLAELNRRRRAGEI</sequence>
<evidence type="ECO:0000313" key="1">
    <source>
        <dbReference type="EMBL" id="RYC29703.1"/>
    </source>
</evidence>
<keyword evidence="2" id="KW-1185">Reference proteome</keyword>